<dbReference type="AlphaFoldDB" id="A0A371GZF8"/>
<evidence type="ECO:0000256" key="10">
    <source>
        <dbReference type="ARBA" id="ARBA00022833"/>
    </source>
</evidence>
<evidence type="ECO:0000256" key="7">
    <source>
        <dbReference type="ARBA" id="ARBA00022723"/>
    </source>
</evidence>
<dbReference type="OrthoDB" id="9984778at2759"/>
<dbReference type="GO" id="GO:0061630">
    <property type="term" value="F:ubiquitin protein ligase activity"/>
    <property type="evidence" value="ECO:0007669"/>
    <property type="project" value="UniProtKB-EC"/>
</dbReference>
<dbReference type="Proteomes" id="UP000257109">
    <property type="component" value="Unassembled WGS sequence"/>
</dbReference>
<dbReference type="GO" id="GO:0016020">
    <property type="term" value="C:membrane"/>
    <property type="evidence" value="ECO:0007669"/>
    <property type="project" value="UniProtKB-SubCell"/>
</dbReference>
<keyword evidence="17" id="KW-1185">Reference proteome</keyword>
<evidence type="ECO:0000256" key="9">
    <source>
        <dbReference type="ARBA" id="ARBA00022786"/>
    </source>
</evidence>
<dbReference type="PANTHER" id="PTHR46913:SF1">
    <property type="entry name" value="RING-H2 FINGER PROTEIN ATL16"/>
    <property type="match status" value="1"/>
</dbReference>
<keyword evidence="12 14" id="KW-0472">Membrane</keyword>
<feature type="non-terminal residue" evidence="16">
    <location>
        <position position="1"/>
    </location>
</feature>
<keyword evidence="11 14" id="KW-1133">Transmembrane helix</keyword>
<evidence type="ECO:0000256" key="6">
    <source>
        <dbReference type="ARBA" id="ARBA00022692"/>
    </source>
</evidence>
<dbReference type="Gene3D" id="3.30.40.10">
    <property type="entry name" value="Zinc/RING finger domain, C3HC4 (zinc finger)"/>
    <property type="match status" value="1"/>
</dbReference>
<dbReference type="InterPro" id="IPR044600">
    <property type="entry name" value="ATL1/ATL16-like"/>
</dbReference>
<evidence type="ECO:0000313" key="16">
    <source>
        <dbReference type="EMBL" id="RDX95836.1"/>
    </source>
</evidence>
<comment type="pathway">
    <text evidence="3">Protein modification; protein ubiquitination.</text>
</comment>
<organism evidence="16 17">
    <name type="scientific">Mucuna pruriens</name>
    <name type="common">Velvet bean</name>
    <name type="synonym">Dolichos pruriens</name>
    <dbReference type="NCBI Taxonomy" id="157652"/>
    <lineage>
        <taxon>Eukaryota</taxon>
        <taxon>Viridiplantae</taxon>
        <taxon>Streptophyta</taxon>
        <taxon>Embryophyta</taxon>
        <taxon>Tracheophyta</taxon>
        <taxon>Spermatophyta</taxon>
        <taxon>Magnoliopsida</taxon>
        <taxon>eudicotyledons</taxon>
        <taxon>Gunneridae</taxon>
        <taxon>Pentapetalae</taxon>
        <taxon>rosids</taxon>
        <taxon>fabids</taxon>
        <taxon>Fabales</taxon>
        <taxon>Fabaceae</taxon>
        <taxon>Papilionoideae</taxon>
        <taxon>50 kb inversion clade</taxon>
        <taxon>NPAAA clade</taxon>
        <taxon>indigoferoid/millettioid clade</taxon>
        <taxon>Phaseoleae</taxon>
        <taxon>Mucuna</taxon>
    </lineage>
</organism>
<evidence type="ECO:0000259" key="15">
    <source>
        <dbReference type="Pfam" id="PF17123"/>
    </source>
</evidence>
<evidence type="ECO:0000256" key="1">
    <source>
        <dbReference type="ARBA" id="ARBA00000900"/>
    </source>
</evidence>
<evidence type="ECO:0000256" key="5">
    <source>
        <dbReference type="ARBA" id="ARBA00022679"/>
    </source>
</evidence>
<dbReference type="GO" id="GO:0016567">
    <property type="term" value="P:protein ubiquitination"/>
    <property type="evidence" value="ECO:0007669"/>
    <property type="project" value="InterPro"/>
</dbReference>
<dbReference type="EMBL" id="QJKJ01004035">
    <property type="protein sequence ID" value="RDX95836.1"/>
    <property type="molecule type" value="Genomic_DNA"/>
</dbReference>
<accession>A0A371GZF8</accession>
<dbReference type="InterPro" id="IPR013083">
    <property type="entry name" value="Znf_RING/FYVE/PHD"/>
</dbReference>
<feature type="domain" description="RING-type" evidence="15">
    <location>
        <begin position="102"/>
        <end position="128"/>
    </location>
</feature>
<evidence type="ECO:0000256" key="14">
    <source>
        <dbReference type="SAM" id="Phobius"/>
    </source>
</evidence>
<feature type="transmembrane region" description="Helical" evidence="14">
    <location>
        <begin position="20"/>
        <end position="39"/>
    </location>
</feature>
<evidence type="ECO:0000256" key="8">
    <source>
        <dbReference type="ARBA" id="ARBA00022771"/>
    </source>
</evidence>
<keyword evidence="10" id="KW-0862">Zinc</keyword>
<keyword evidence="5" id="KW-0808">Transferase</keyword>
<gene>
    <name evidence="16" type="primary">ATL57</name>
    <name evidence="16" type="ORF">CR513_21580</name>
</gene>
<dbReference type="InterPro" id="IPR001841">
    <property type="entry name" value="Znf_RING"/>
</dbReference>
<keyword evidence="8" id="KW-0863">Zinc-finger</keyword>
<evidence type="ECO:0000256" key="12">
    <source>
        <dbReference type="ARBA" id="ARBA00023136"/>
    </source>
</evidence>
<keyword evidence="6 14" id="KW-0812">Transmembrane</keyword>
<dbReference type="GO" id="GO:0008270">
    <property type="term" value="F:zinc ion binding"/>
    <property type="evidence" value="ECO:0007669"/>
    <property type="project" value="UniProtKB-KW"/>
</dbReference>
<dbReference type="PANTHER" id="PTHR46913">
    <property type="entry name" value="RING-H2 FINGER PROTEIN ATL16"/>
    <property type="match status" value="1"/>
</dbReference>
<evidence type="ECO:0000256" key="2">
    <source>
        <dbReference type="ARBA" id="ARBA00004167"/>
    </source>
</evidence>
<name>A0A371GZF8_MUCPR</name>
<evidence type="ECO:0000256" key="3">
    <source>
        <dbReference type="ARBA" id="ARBA00004906"/>
    </source>
</evidence>
<comment type="similarity">
    <text evidence="13">Belongs to the RING-type zinc finger family. ATL subfamily.</text>
</comment>
<evidence type="ECO:0000313" key="17">
    <source>
        <dbReference type="Proteomes" id="UP000257109"/>
    </source>
</evidence>
<sequence length="155" mass="17535">MSSDSAQSNERSQWKLEEVLSVIIVCLIFLTLSDCFGIFKRFLCGIWRGRSQVERQLVNDSIPEDPSLQLQSRGLDLLTVQSLPTFRFEKNEGEQDKATNMECAICLGEFEEGECLKQIPHCSHSFHSLKKPQFGFRVSLSLSLHNEASIVSHTA</sequence>
<evidence type="ECO:0000256" key="11">
    <source>
        <dbReference type="ARBA" id="ARBA00022989"/>
    </source>
</evidence>
<comment type="subcellular location">
    <subcellularLocation>
        <location evidence="2">Membrane</location>
        <topology evidence="2">Single-pass membrane protein</topology>
    </subcellularLocation>
</comment>
<evidence type="ECO:0000256" key="4">
    <source>
        <dbReference type="ARBA" id="ARBA00012483"/>
    </source>
</evidence>
<comment type="caution">
    <text evidence="16">The sequence shown here is derived from an EMBL/GenBank/DDBJ whole genome shotgun (WGS) entry which is preliminary data.</text>
</comment>
<dbReference type="STRING" id="157652.A0A371GZF8"/>
<comment type="catalytic activity">
    <reaction evidence="1">
        <text>S-ubiquitinyl-[E2 ubiquitin-conjugating enzyme]-L-cysteine + [acceptor protein]-L-lysine = [E2 ubiquitin-conjugating enzyme]-L-cysteine + N(6)-ubiquitinyl-[acceptor protein]-L-lysine.</text>
        <dbReference type="EC" id="2.3.2.27"/>
    </reaction>
</comment>
<protein>
    <recommendedName>
        <fullName evidence="4">RING-type E3 ubiquitin transferase</fullName>
        <ecNumber evidence="4">2.3.2.27</ecNumber>
    </recommendedName>
</protein>
<proteinExistence type="inferred from homology"/>
<evidence type="ECO:0000256" key="13">
    <source>
        <dbReference type="ARBA" id="ARBA00024209"/>
    </source>
</evidence>
<dbReference type="SUPFAM" id="SSF57850">
    <property type="entry name" value="RING/U-box"/>
    <property type="match status" value="1"/>
</dbReference>
<dbReference type="Pfam" id="PF17123">
    <property type="entry name" value="zf-RING_11"/>
    <property type="match status" value="1"/>
</dbReference>
<keyword evidence="9" id="KW-0833">Ubl conjugation pathway</keyword>
<reference evidence="16" key="1">
    <citation type="submission" date="2018-05" db="EMBL/GenBank/DDBJ databases">
        <title>Draft genome of Mucuna pruriens seed.</title>
        <authorList>
            <person name="Nnadi N.E."/>
            <person name="Vos R."/>
            <person name="Hasami M.H."/>
            <person name="Devisetty U.K."/>
            <person name="Aguiy J.C."/>
        </authorList>
    </citation>
    <scope>NUCLEOTIDE SEQUENCE [LARGE SCALE GENOMIC DNA]</scope>
    <source>
        <strain evidence="16">JCA_2017</strain>
    </source>
</reference>
<dbReference type="EC" id="2.3.2.27" evidence="4"/>
<keyword evidence="7" id="KW-0479">Metal-binding</keyword>